<dbReference type="Gene3D" id="1.10.287.1490">
    <property type="match status" value="1"/>
</dbReference>
<dbReference type="InterPro" id="IPR013083">
    <property type="entry name" value="Znf_RING/FYVE/PHD"/>
</dbReference>
<dbReference type="InterPro" id="IPR011011">
    <property type="entry name" value="Znf_FYVE_PHD"/>
</dbReference>
<name>A0ABR3GYP2_LOXSC</name>
<keyword evidence="4" id="KW-1185">Reference proteome</keyword>
<dbReference type="SUPFAM" id="SSF57903">
    <property type="entry name" value="FYVE/PHD zinc finger"/>
    <property type="match status" value="1"/>
</dbReference>
<evidence type="ECO:0000259" key="2">
    <source>
        <dbReference type="PROSITE" id="PS00028"/>
    </source>
</evidence>
<protein>
    <recommendedName>
        <fullName evidence="2">C2H2-type domain-containing protein</fullName>
    </recommendedName>
</protein>
<gene>
    <name evidence="3" type="ORF">ABMA27_016945</name>
</gene>
<dbReference type="Pfam" id="PF25298">
    <property type="entry name" value="Baculo_FP_2nd"/>
    <property type="match status" value="1"/>
</dbReference>
<dbReference type="EMBL" id="JBEUOH010000044">
    <property type="protein sequence ID" value="KAL0852607.1"/>
    <property type="molecule type" value="Genomic_DNA"/>
</dbReference>
<dbReference type="InterPro" id="IPR057251">
    <property type="entry name" value="FP_C"/>
</dbReference>
<feature type="domain" description="C2H2-type" evidence="2">
    <location>
        <begin position="25"/>
        <end position="45"/>
    </location>
</feature>
<dbReference type="PROSITE" id="PS00028">
    <property type="entry name" value="ZINC_FINGER_C2H2_1"/>
    <property type="match status" value="1"/>
</dbReference>
<sequence length="394" mass="44117">MSPGVPSDNCVICTKLVPKKEFLRCTNCKSAYDLVCINMSHKRFHSFYKLDKMKRDCWRCPGCKVPKSASINTPVRLIASPETNHYGQVEGSVDTPVRSIASPETETEYDNQVGNITLSVKSAQGKGTDSSIEYELPQNSNIEFKELCEEMKAMRAEMSKFRLAVSNLTAALHTQNQRIDKLESRIEALEMNSGVPQNCEISNLQETVARLHTELEKCNQELLENDLEMAGFPESHNENATHVLLAIAKKLGVPLEDRDVVSAHRVGAVRGHADGGASVARPRPVAVRLGRRATRNELLQAARVRQHLIPSDMGLPVPDSPGPPRPFYLNEHLSRHNRHIFQKSREAAKHAGWRYVWTREGHIFARQEHVKARYRLGSEADLVRVVGPYAVSGD</sequence>
<organism evidence="3 4">
    <name type="scientific">Loxostege sticticalis</name>
    <name type="common">Beet webworm moth</name>
    <dbReference type="NCBI Taxonomy" id="481309"/>
    <lineage>
        <taxon>Eukaryota</taxon>
        <taxon>Metazoa</taxon>
        <taxon>Ecdysozoa</taxon>
        <taxon>Arthropoda</taxon>
        <taxon>Hexapoda</taxon>
        <taxon>Insecta</taxon>
        <taxon>Pterygota</taxon>
        <taxon>Neoptera</taxon>
        <taxon>Endopterygota</taxon>
        <taxon>Lepidoptera</taxon>
        <taxon>Glossata</taxon>
        <taxon>Ditrysia</taxon>
        <taxon>Pyraloidea</taxon>
        <taxon>Crambidae</taxon>
        <taxon>Pyraustinae</taxon>
        <taxon>Loxostege</taxon>
    </lineage>
</organism>
<dbReference type="InterPro" id="IPR013087">
    <property type="entry name" value="Znf_C2H2_type"/>
</dbReference>
<dbReference type="Gene3D" id="3.30.40.10">
    <property type="entry name" value="Zinc/RING finger domain, C3HC4 (zinc finger)"/>
    <property type="match status" value="1"/>
</dbReference>
<feature type="coiled-coil region" evidence="1">
    <location>
        <begin position="165"/>
        <end position="221"/>
    </location>
</feature>
<proteinExistence type="predicted"/>
<comment type="caution">
    <text evidence="3">The sequence shown here is derived from an EMBL/GenBank/DDBJ whole genome shotgun (WGS) entry which is preliminary data.</text>
</comment>
<dbReference type="Proteomes" id="UP001549920">
    <property type="component" value="Unassembled WGS sequence"/>
</dbReference>
<evidence type="ECO:0000313" key="3">
    <source>
        <dbReference type="EMBL" id="KAL0852607.1"/>
    </source>
</evidence>
<evidence type="ECO:0000313" key="4">
    <source>
        <dbReference type="Proteomes" id="UP001549920"/>
    </source>
</evidence>
<evidence type="ECO:0000256" key="1">
    <source>
        <dbReference type="SAM" id="Coils"/>
    </source>
</evidence>
<reference evidence="3 4" key="1">
    <citation type="submission" date="2024-06" db="EMBL/GenBank/DDBJ databases">
        <title>A chromosome-level genome assembly of beet webworm, Loxostege sticticalis.</title>
        <authorList>
            <person name="Zhang Y."/>
        </authorList>
    </citation>
    <scope>NUCLEOTIDE SEQUENCE [LARGE SCALE GENOMIC DNA]</scope>
    <source>
        <strain evidence="3">AQ026</strain>
        <tissue evidence="3">Whole body</tissue>
    </source>
</reference>
<accession>A0ABR3GYP2</accession>
<keyword evidence="1" id="KW-0175">Coiled coil</keyword>